<organism evidence="7 8">
    <name type="scientific">Cyanobium usitatum str. Tous</name>
    <dbReference type="NCBI Taxonomy" id="2116684"/>
    <lineage>
        <taxon>Bacteria</taxon>
        <taxon>Bacillati</taxon>
        <taxon>Cyanobacteriota</taxon>
        <taxon>Cyanophyceae</taxon>
        <taxon>Synechococcales</taxon>
        <taxon>Prochlorococcaceae</taxon>
        <taxon>Cyanobium</taxon>
    </lineage>
</organism>
<evidence type="ECO:0000256" key="4">
    <source>
        <dbReference type="ARBA" id="ARBA00022801"/>
    </source>
</evidence>
<dbReference type="InterPro" id="IPR037004">
    <property type="entry name" value="Exonuc_VII_ssu_sf"/>
</dbReference>
<dbReference type="GO" id="GO:0008855">
    <property type="term" value="F:exodeoxyribonuclease VII activity"/>
    <property type="evidence" value="ECO:0007669"/>
    <property type="project" value="InterPro"/>
</dbReference>
<dbReference type="SUPFAM" id="SSF116842">
    <property type="entry name" value="XseB-like"/>
    <property type="match status" value="1"/>
</dbReference>
<feature type="region of interest" description="Disordered" evidence="6">
    <location>
        <begin position="1"/>
        <end position="21"/>
    </location>
</feature>
<dbReference type="AlphaFoldDB" id="A0A2P7MTP9"/>
<dbReference type="Gene3D" id="1.10.287.1040">
    <property type="entry name" value="Exonuclease VII, small subunit"/>
    <property type="match status" value="1"/>
</dbReference>
<dbReference type="GO" id="GO:0006308">
    <property type="term" value="P:DNA catabolic process"/>
    <property type="evidence" value="ECO:0007669"/>
    <property type="project" value="InterPro"/>
</dbReference>
<sequence>MPKAKATSKTQENESVENVGADLSYNEAHTALQVALSALQATDLDVEAMTGLYRQARAYLNRCEAVLAHVEQEVMLWQEEDNGVVPFKDLT</sequence>
<dbReference type="RefSeq" id="WP_106632547.1">
    <property type="nucleotide sequence ID" value="NZ_PXXO01000011.1"/>
</dbReference>
<evidence type="ECO:0000256" key="5">
    <source>
        <dbReference type="ARBA" id="ARBA00022839"/>
    </source>
</evidence>
<keyword evidence="5" id="KW-0269">Exonuclease</keyword>
<dbReference type="OrthoDB" id="561644at2"/>
<evidence type="ECO:0000256" key="6">
    <source>
        <dbReference type="SAM" id="MobiDB-lite"/>
    </source>
</evidence>
<dbReference type="InterPro" id="IPR003761">
    <property type="entry name" value="Exonuc_VII_S"/>
</dbReference>
<keyword evidence="2" id="KW-0963">Cytoplasm</keyword>
<dbReference type="Pfam" id="PF02609">
    <property type="entry name" value="Exonuc_VII_S"/>
    <property type="match status" value="1"/>
</dbReference>
<proteinExistence type="inferred from homology"/>
<keyword evidence="8" id="KW-1185">Reference proteome</keyword>
<evidence type="ECO:0000256" key="2">
    <source>
        <dbReference type="ARBA" id="ARBA00022490"/>
    </source>
</evidence>
<evidence type="ECO:0000256" key="1">
    <source>
        <dbReference type="ARBA" id="ARBA00009998"/>
    </source>
</evidence>
<evidence type="ECO:0000313" key="8">
    <source>
        <dbReference type="Proteomes" id="UP000243002"/>
    </source>
</evidence>
<evidence type="ECO:0000256" key="3">
    <source>
        <dbReference type="ARBA" id="ARBA00022722"/>
    </source>
</evidence>
<dbReference type="Proteomes" id="UP000243002">
    <property type="component" value="Unassembled WGS sequence"/>
</dbReference>
<reference evidence="7 8" key="1">
    <citation type="journal article" date="2018" name="Environ. Microbiol.">
        <title>Ecological and genomic features of two widespread freshwater picocyanobacteria.</title>
        <authorList>
            <person name="Cabello-Yeves P.J."/>
            <person name="Picazo A."/>
            <person name="Camacho A."/>
            <person name="Callieri C."/>
            <person name="Rosselli R."/>
            <person name="Roda-Garcia J.J."/>
            <person name="Coutinho F.H."/>
            <person name="Rodriguez-Valera F."/>
        </authorList>
    </citation>
    <scope>NUCLEOTIDE SEQUENCE [LARGE SCALE GENOMIC DNA]</scope>
    <source>
        <strain evidence="7 8">Tous</strain>
    </source>
</reference>
<comment type="similarity">
    <text evidence="1">Belongs to the XseB family.</text>
</comment>
<accession>A0A2P7MTP9</accession>
<keyword evidence="3" id="KW-0540">Nuclease</keyword>
<protein>
    <submittedName>
        <fullName evidence="7">Exodeoxyribonuclease VII small subunit</fullName>
    </submittedName>
</protein>
<name>A0A2P7MTP9_9CYAN</name>
<keyword evidence="4" id="KW-0378">Hydrolase</keyword>
<dbReference type="EMBL" id="PXXO01000011">
    <property type="protein sequence ID" value="PSJ04515.1"/>
    <property type="molecule type" value="Genomic_DNA"/>
</dbReference>
<gene>
    <name evidence="7" type="ORF">C7K55_09770</name>
</gene>
<dbReference type="GO" id="GO:0009318">
    <property type="term" value="C:exodeoxyribonuclease VII complex"/>
    <property type="evidence" value="ECO:0007669"/>
    <property type="project" value="InterPro"/>
</dbReference>
<evidence type="ECO:0000313" key="7">
    <source>
        <dbReference type="EMBL" id="PSJ04515.1"/>
    </source>
</evidence>
<comment type="caution">
    <text evidence="7">The sequence shown here is derived from an EMBL/GenBank/DDBJ whole genome shotgun (WGS) entry which is preliminary data.</text>
</comment>